<dbReference type="PANTHER" id="PTHR43420">
    <property type="entry name" value="ACETYLTRANSFERASE"/>
    <property type="match status" value="1"/>
</dbReference>
<protein>
    <recommendedName>
        <fullName evidence="4">N-acetyltransferase domain-containing protein</fullName>
    </recommendedName>
</protein>
<dbReference type="PANTHER" id="PTHR43420:SF47">
    <property type="entry name" value="N-ACETYLTRANSFERASE DOMAIN-CONTAINING PROTEIN"/>
    <property type="match status" value="1"/>
</dbReference>
<comment type="caution">
    <text evidence="5">The sequence shown here is derived from an EMBL/GenBank/DDBJ whole genome shotgun (WGS) entry which is preliminary data.</text>
</comment>
<accession>A0AA88YB94</accession>
<dbReference type="PROSITE" id="PS51186">
    <property type="entry name" value="GNAT"/>
    <property type="match status" value="1"/>
</dbReference>
<dbReference type="InterPro" id="IPR000182">
    <property type="entry name" value="GNAT_dom"/>
</dbReference>
<dbReference type="InterPro" id="IPR050680">
    <property type="entry name" value="YpeA/RimI_acetyltransf"/>
</dbReference>
<dbReference type="SUPFAM" id="SSF55729">
    <property type="entry name" value="Acyl-CoA N-acyltransferases (Nat)"/>
    <property type="match status" value="1"/>
</dbReference>
<proteinExistence type="predicted"/>
<dbReference type="EMBL" id="VSWD01000007">
    <property type="protein sequence ID" value="KAK3098064.1"/>
    <property type="molecule type" value="Genomic_DNA"/>
</dbReference>
<dbReference type="Proteomes" id="UP001186944">
    <property type="component" value="Unassembled WGS sequence"/>
</dbReference>
<feature type="compositionally biased region" description="Low complexity" evidence="3">
    <location>
        <begin position="13"/>
        <end position="23"/>
    </location>
</feature>
<evidence type="ECO:0000313" key="5">
    <source>
        <dbReference type="EMBL" id="KAK3098064.1"/>
    </source>
</evidence>
<keyword evidence="6" id="KW-1185">Reference proteome</keyword>
<reference evidence="5" key="1">
    <citation type="submission" date="2019-08" db="EMBL/GenBank/DDBJ databases">
        <title>The improved chromosome-level genome for the pearl oyster Pinctada fucata martensii using PacBio sequencing and Hi-C.</title>
        <authorList>
            <person name="Zheng Z."/>
        </authorList>
    </citation>
    <scope>NUCLEOTIDE SEQUENCE</scope>
    <source>
        <strain evidence="5">ZZ-2019</strain>
        <tissue evidence="5">Adductor muscle</tissue>
    </source>
</reference>
<evidence type="ECO:0000256" key="2">
    <source>
        <dbReference type="ARBA" id="ARBA00023315"/>
    </source>
</evidence>
<feature type="domain" description="N-acetyltransferase" evidence="4">
    <location>
        <begin position="59"/>
        <end position="212"/>
    </location>
</feature>
<dbReference type="Gene3D" id="3.40.630.30">
    <property type="match status" value="1"/>
</dbReference>
<keyword evidence="1" id="KW-0808">Transferase</keyword>
<dbReference type="InterPro" id="IPR016181">
    <property type="entry name" value="Acyl_CoA_acyltransferase"/>
</dbReference>
<dbReference type="GO" id="GO:0016747">
    <property type="term" value="F:acyltransferase activity, transferring groups other than amino-acyl groups"/>
    <property type="evidence" value="ECO:0007669"/>
    <property type="project" value="InterPro"/>
</dbReference>
<name>A0AA88YB94_PINIB</name>
<evidence type="ECO:0000256" key="1">
    <source>
        <dbReference type="ARBA" id="ARBA00022679"/>
    </source>
</evidence>
<evidence type="ECO:0000259" key="4">
    <source>
        <dbReference type="PROSITE" id="PS51186"/>
    </source>
</evidence>
<evidence type="ECO:0000256" key="3">
    <source>
        <dbReference type="SAM" id="MobiDB-lite"/>
    </source>
</evidence>
<sequence length="217" mass="23932">MDSGTLPPITSQPNSGYGLGSSPPGAPGSGGEVTVRNLTNTSEDCAFAGRLCVEGFRSKMVHATSEEALPKLMKGFGKMFETQDPGFFENYYIAEYRNEKAGLMVVKYHDTPPEKLMCMIITLTIPVPKQTCMVDCIAVEDKFRGKGIGKILLDRAEFDAKKRNCNTMMLYVMTTNRAVHLYERQGYEIKGSKCCCMKCATGESVRYQFLLSASSAH</sequence>
<gene>
    <name evidence="5" type="ORF">FSP39_015792</name>
</gene>
<dbReference type="AlphaFoldDB" id="A0AA88YB94"/>
<dbReference type="CDD" id="cd04301">
    <property type="entry name" value="NAT_SF"/>
    <property type="match status" value="1"/>
</dbReference>
<evidence type="ECO:0000313" key="6">
    <source>
        <dbReference type="Proteomes" id="UP001186944"/>
    </source>
</evidence>
<organism evidence="5 6">
    <name type="scientific">Pinctada imbricata</name>
    <name type="common">Atlantic pearl-oyster</name>
    <name type="synonym">Pinctada martensii</name>
    <dbReference type="NCBI Taxonomy" id="66713"/>
    <lineage>
        <taxon>Eukaryota</taxon>
        <taxon>Metazoa</taxon>
        <taxon>Spiralia</taxon>
        <taxon>Lophotrochozoa</taxon>
        <taxon>Mollusca</taxon>
        <taxon>Bivalvia</taxon>
        <taxon>Autobranchia</taxon>
        <taxon>Pteriomorphia</taxon>
        <taxon>Pterioida</taxon>
        <taxon>Pterioidea</taxon>
        <taxon>Pteriidae</taxon>
        <taxon>Pinctada</taxon>
    </lineage>
</organism>
<keyword evidence="2" id="KW-0012">Acyltransferase</keyword>
<dbReference type="Pfam" id="PF00583">
    <property type="entry name" value="Acetyltransf_1"/>
    <property type="match status" value="1"/>
</dbReference>
<feature type="region of interest" description="Disordered" evidence="3">
    <location>
        <begin position="1"/>
        <end position="33"/>
    </location>
</feature>